<evidence type="ECO:0000313" key="1">
    <source>
        <dbReference type="EMBL" id="KAJ8637318.1"/>
    </source>
</evidence>
<organism evidence="1 2">
    <name type="scientific">Persea americana</name>
    <name type="common">Avocado</name>
    <dbReference type="NCBI Taxonomy" id="3435"/>
    <lineage>
        <taxon>Eukaryota</taxon>
        <taxon>Viridiplantae</taxon>
        <taxon>Streptophyta</taxon>
        <taxon>Embryophyta</taxon>
        <taxon>Tracheophyta</taxon>
        <taxon>Spermatophyta</taxon>
        <taxon>Magnoliopsida</taxon>
        <taxon>Magnoliidae</taxon>
        <taxon>Laurales</taxon>
        <taxon>Lauraceae</taxon>
        <taxon>Persea</taxon>
    </lineage>
</organism>
<proteinExistence type="predicted"/>
<reference evidence="1 2" key="1">
    <citation type="journal article" date="2022" name="Hortic Res">
        <title>A haplotype resolved chromosomal level avocado genome allows analysis of novel avocado genes.</title>
        <authorList>
            <person name="Nath O."/>
            <person name="Fletcher S.J."/>
            <person name="Hayward A."/>
            <person name="Shaw L.M."/>
            <person name="Masouleh A.K."/>
            <person name="Furtado A."/>
            <person name="Henry R.J."/>
            <person name="Mitter N."/>
        </authorList>
    </citation>
    <scope>NUCLEOTIDE SEQUENCE [LARGE SCALE GENOMIC DNA]</scope>
    <source>
        <strain evidence="2">cv. Hass</strain>
    </source>
</reference>
<dbReference type="Proteomes" id="UP001234297">
    <property type="component" value="Chromosome 3"/>
</dbReference>
<name>A0ACC2LVR3_PERAE</name>
<sequence>MTRGGHYDAPFEAGRCTRQLGGVETTESTRDSRFVGLTWMSSTSDERGTKDKLRISQKSGYRRPTGRLRITCVLFAQVWNSDFRELKF</sequence>
<accession>A0ACC2LVR3</accession>
<evidence type="ECO:0000313" key="2">
    <source>
        <dbReference type="Proteomes" id="UP001234297"/>
    </source>
</evidence>
<protein>
    <submittedName>
        <fullName evidence="1">Uncharacterized protein</fullName>
    </submittedName>
</protein>
<dbReference type="EMBL" id="CM056811">
    <property type="protein sequence ID" value="KAJ8637318.1"/>
    <property type="molecule type" value="Genomic_DNA"/>
</dbReference>
<keyword evidence="2" id="KW-1185">Reference proteome</keyword>
<gene>
    <name evidence="1" type="ORF">MRB53_011585</name>
</gene>
<comment type="caution">
    <text evidence="1">The sequence shown here is derived from an EMBL/GenBank/DDBJ whole genome shotgun (WGS) entry which is preliminary data.</text>
</comment>